<keyword evidence="5 11" id="KW-0812">Transmembrane</keyword>
<keyword evidence="4 10" id="KW-1003">Cell membrane</keyword>
<comment type="subcellular location">
    <subcellularLocation>
        <location evidence="2">Cell membrane</location>
        <topology evidence="2">Multi-pass membrane protein</topology>
    </subcellularLocation>
</comment>
<feature type="transmembrane region" description="Helical" evidence="11">
    <location>
        <begin position="31"/>
        <end position="53"/>
    </location>
</feature>
<organism evidence="12 13">
    <name type="scientific">Barrientosiimonas humi</name>
    <dbReference type="NCBI Taxonomy" id="999931"/>
    <lineage>
        <taxon>Bacteria</taxon>
        <taxon>Bacillati</taxon>
        <taxon>Actinomycetota</taxon>
        <taxon>Actinomycetes</taxon>
        <taxon>Micrococcales</taxon>
        <taxon>Dermacoccaceae</taxon>
        <taxon>Barrientosiimonas</taxon>
    </lineage>
</organism>
<evidence type="ECO:0000256" key="8">
    <source>
        <dbReference type="ARBA" id="ARBA00023136"/>
    </source>
</evidence>
<dbReference type="Pfam" id="PF12270">
    <property type="entry name" value="Cyt_c_ox_IV"/>
    <property type="match status" value="1"/>
</dbReference>
<evidence type="ECO:0000256" key="11">
    <source>
        <dbReference type="SAM" id="Phobius"/>
    </source>
</evidence>
<evidence type="ECO:0000256" key="6">
    <source>
        <dbReference type="ARBA" id="ARBA00022967"/>
    </source>
</evidence>
<feature type="transmembrane region" description="Helical" evidence="11">
    <location>
        <begin position="7"/>
        <end position="25"/>
    </location>
</feature>
<evidence type="ECO:0000313" key="13">
    <source>
        <dbReference type="Proteomes" id="UP000318336"/>
    </source>
</evidence>
<evidence type="ECO:0000256" key="3">
    <source>
        <dbReference type="ARBA" id="ARBA00006870"/>
    </source>
</evidence>
<comment type="function">
    <text evidence="1 10">Part of cytochrome c oxidase, its function is unknown.</text>
</comment>
<reference evidence="12 13" key="1">
    <citation type="submission" date="2019-06" db="EMBL/GenBank/DDBJ databases">
        <title>Sequencing the genomes of 1000 actinobacteria strains.</title>
        <authorList>
            <person name="Klenk H.-P."/>
        </authorList>
    </citation>
    <scope>NUCLEOTIDE SEQUENCE [LARGE SCALE GENOMIC DNA]</scope>
    <source>
        <strain evidence="12 13">DSM 24617</strain>
    </source>
</reference>
<dbReference type="EMBL" id="VFOK01000001">
    <property type="protein sequence ID" value="TQL32907.1"/>
    <property type="molecule type" value="Genomic_DNA"/>
</dbReference>
<dbReference type="GO" id="GO:0004129">
    <property type="term" value="F:cytochrome-c oxidase activity"/>
    <property type="evidence" value="ECO:0007669"/>
    <property type="project" value="UniProtKB-EC"/>
</dbReference>
<dbReference type="AlphaFoldDB" id="A0A542XAQ4"/>
<evidence type="ECO:0000256" key="7">
    <source>
        <dbReference type="ARBA" id="ARBA00022989"/>
    </source>
</evidence>
<proteinExistence type="inferred from homology"/>
<dbReference type="Proteomes" id="UP000318336">
    <property type="component" value="Unassembled WGS sequence"/>
</dbReference>
<accession>A0A542XAQ4</accession>
<comment type="similarity">
    <text evidence="3 10">Belongs to the cytochrome c oxidase bacterial subunit CtaF family.</text>
</comment>
<dbReference type="RefSeq" id="WP_142004995.1">
    <property type="nucleotide sequence ID" value="NZ_CAJTBP010000001.1"/>
</dbReference>
<gene>
    <name evidence="12" type="ORF">FB554_1040</name>
</gene>
<comment type="caution">
    <text evidence="12">The sequence shown here is derived from an EMBL/GenBank/DDBJ whole genome shotgun (WGS) entry which is preliminary data.</text>
</comment>
<dbReference type="PIRSF" id="PIRSF017385">
    <property type="entry name" value="CtaF"/>
    <property type="match status" value="1"/>
</dbReference>
<protein>
    <recommendedName>
        <fullName evidence="10">Cytochrome c oxidase polypeptide 4</fullName>
        <ecNumber evidence="10">7.1.1.9</ecNumber>
    </recommendedName>
    <alternativeName>
        <fullName evidence="10">Cytochrome aa3 subunit 4</fullName>
    </alternativeName>
    <alternativeName>
        <fullName evidence="10">Cytochrome c oxidase polypeptide IV</fullName>
    </alternativeName>
</protein>
<evidence type="ECO:0000313" key="12">
    <source>
        <dbReference type="EMBL" id="TQL32907.1"/>
    </source>
</evidence>
<evidence type="ECO:0000256" key="5">
    <source>
        <dbReference type="ARBA" id="ARBA00022692"/>
    </source>
</evidence>
<keyword evidence="7 11" id="KW-1133">Transmembrane helix</keyword>
<comment type="catalytic activity">
    <reaction evidence="9 10">
        <text>4 Fe(II)-[cytochrome c] + O2 + 8 H(+)(in) = 4 Fe(III)-[cytochrome c] + 2 H2O + 4 H(+)(out)</text>
        <dbReference type="Rhea" id="RHEA:11436"/>
        <dbReference type="Rhea" id="RHEA-COMP:10350"/>
        <dbReference type="Rhea" id="RHEA-COMP:14399"/>
        <dbReference type="ChEBI" id="CHEBI:15377"/>
        <dbReference type="ChEBI" id="CHEBI:15378"/>
        <dbReference type="ChEBI" id="CHEBI:15379"/>
        <dbReference type="ChEBI" id="CHEBI:29033"/>
        <dbReference type="ChEBI" id="CHEBI:29034"/>
        <dbReference type="EC" id="7.1.1.9"/>
    </reaction>
</comment>
<name>A0A542XAQ4_9MICO</name>
<keyword evidence="6 10" id="KW-1278">Translocase</keyword>
<evidence type="ECO:0000256" key="1">
    <source>
        <dbReference type="ARBA" id="ARBA00002536"/>
    </source>
</evidence>
<comment type="subunit">
    <text evidence="10">Associates with subunits I, II and III to form cytochrome c oxidase.</text>
</comment>
<sequence>MKVEFKLFAILTVFYIVMGFIYMLWTGGSEPVGAVGLFLTAGMCAMIGGYVYVTARKLDPRPDDDPEGEIHEIEGEYGFFSPHSWWPLFLGASCAIVFLGAAVGWWLVILGFPLVVLSTLGWTFEYFRGENAI</sequence>
<keyword evidence="13" id="KW-1185">Reference proteome</keyword>
<feature type="transmembrane region" description="Helical" evidence="11">
    <location>
        <begin position="88"/>
        <end position="116"/>
    </location>
</feature>
<dbReference type="GO" id="GO:0022900">
    <property type="term" value="P:electron transport chain"/>
    <property type="evidence" value="ECO:0007669"/>
    <property type="project" value="InterPro"/>
</dbReference>
<evidence type="ECO:0000256" key="9">
    <source>
        <dbReference type="ARBA" id="ARBA00047816"/>
    </source>
</evidence>
<evidence type="ECO:0000256" key="4">
    <source>
        <dbReference type="ARBA" id="ARBA00022475"/>
    </source>
</evidence>
<dbReference type="InterPro" id="IPR021050">
    <property type="entry name" value="Cyt_c_oxidase_su4_actinobac"/>
</dbReference>
<dbReference type="GO" id="GO:0005886">
    <property type="term" value="C:plasma membrane"/>
    <property type="evidence" value="ECO:0007669"/>
    <property type="project" value="UniProtKB-SubCell"/>
</dbReference>
<keyword evidence="8 10" id="KW-0472">Membrane</keyword>
<dbReference type="EC" id="7.1.1.9" evidence="10"/>
<evidence type="ECO:0000256" key="2">
    <source>
        <dbReference type="ARBA" id="ARBA00004651"/>
    </source>
</evidence>
<evidence type="ECO:0000256" key="10">
    <source>
        <dbReference type="PIRNR" id="PIRNR017385"/>
    </source>
</evidence>
<dbReference type="OrthoDB" id="5244617at2"/>